<evidence type="ECO:0000256" key="2">
    <source>
        <dbReference type="ARBA" id="ARBA00022679"/>
    </source>
</evidence>
<evidence type="ECO:0000313" key="5">
    <source>
        <dbReference type="Proteomes" id="UP000612746"/>
    </source>
</evidence>
<dbReference type="InterPro" id="IPR029063">
    <property type="entry name" value="SAM-dependent_MTases_sf"/>
</dbReference>
<feature type="region of interest" description="Disordered" evidence="3">
    <location>
        <begin position="316"/>
        <end position="335"/>
    </location>
</feature>
<evidence type="ECO:0000313" key="4">
    <source>
        <dbReference type="EMBL" id="KAG2187721.1"/>
    </source>
</evidence>
<dbReference type="Gene3D" id="3.40.50.150">
    <property type="entry name" value="Vaccinia Virus protein VP39"/>
    <property type="match status" value="1"/>
</dbReference>
<dbReference type="OrthoDB" id="16816at2759"/>
<keyword evidence="2" id="KW-0808">Transferase</keyword>
<dbReference type="PANTHER" id="PTHR13090">
    <property type="entry name" value="ARGININE-HYDROXYLASE NDUFAF5, MITOCHONDRIAL"/>
    <property type="match status" value="1"/>
</dbReference>
<name>A0A8H7Q8F5_9FUNG</name>
<evidence type="ECO:0000256" key="3">
    <source>
        <dbReference type="SAM" id="MobiDB-lite"/>
    </source>
</evidence>
<organism evidence="4 5">
    <name type="scientific">Umbelopsis vinacea</name>
    <dbReference type="NCBI Taxonomy" id="44442"/>
    <lineage>
        <taxon>Eukaryota</taxon>
        <taxon>Fungi</taxon>
        <taxon>Fungi incertae sedis</taxon>
        <taxon>Mucoromycota</taxon>
        <taxon>Mucoromycotina</taxon>
        <taxon>Umbelopsidomycetes</taxon>
        <taxon>Umbelopsidales</taxon>
        <taxon>Umbelopsidaceae</taxon>
        <taxon>Umbelopsis</taxon>
    </lineage>
</organism>
<evidence type="ECO:0008006" key="6">
    <source>
        <dbReference type="Google" id="ProtNLM"/>
    </source>
</evidence>
<dbReference type="Proteomes" id="UP000612746">
    <property type="component" value="Unassembled WGS sequence"/>
</dbReference>
<dbReference type="Pfam" id="PF13489">
    <property type="entry name" value="Methyltransf_23"/>
    <property type="match status" value="1"/>
</dbReference>
<dbReference type="GO" id="GO:0032981">
    <property type="term" value="P:mitochondrial respiratory chain complex I assembly"/>
    <property type="evidence" value="ECO:0007669"/>
    <property type="project" value="TreeGrafter"/>
</dbReference>
<protein>
    <recommendedName>
        <fullName evidence="6">S-adenosyl-L-methionine-dependent methyltransferase</fullName>
    </recommendedName>
</protein>
<dbReference type="SUPFAM" id="SSF53335">
    <property type="entry name" value="S-adenosyl-L-methionine-dependent methyltransferases"/>
    <property type="match status" value="1"/>
</dbReference>
<keyword evidence="1" id="KW-0489">Methyltransferase</keyword>
<dbReference type="PANTHER" id="PTHR13090:SF1">
    <property type="entry name" value="ARGININE-HYDROXYLASE NDUFAF5, MITOCHONDRIAL"/>
    <property type="match status" value="1"/>
</dbReference>
<proteinExistence type="predicted"/>
<reference evidence="4" key="1">
    <citation type="submission" date="2020-12" db="EMBL/GenBank/DDBJ databases">
        <title>Metabolic potential, ecology and presence of endohyphal bacteria is reflected in genomic diversity of Mucoromycotina.</title>
        <authorList>
            <person name="Muszewska A."/>
            <person name="Okrasinska A."/>
            <person name="Steczkiewicz K."/>
            <person name="Drgas O."/>
            <person name="Orlowska M."/>
            <person name="Perlinska-Lenart U."/>
            <person name="Aleksandrzak-Piekarczyk T."/>
            <person name="Szatraj K."/>
            <person name="Zielenkiewicz U."/>
            <person name="Pilsyk S."/>
            <person name="Malc E."/>
            <person name="Mieczkowski P."/>
            <person name="Kruszewska J.S."/>
            <person name="Biernat P."/>
            <person name="Pawlowska J."/>
        </authorList>
    </citation>
    <scope>NUCLEOTIDE SEQUENCE</scope>
    <source>
        <strain evidence="4">WA0000051536</strain>
    </source>
</reference>
<dbReference type="GO" id="GO:0008168">
    <property type="term" value="F:methyltransferase activity"/>
    <property type="evidence" value="ECO:0007669"/>
    <property type="project" value="UniProtKB-KW"/>
</dbReference>
<accession>A0A8H7Q8F5</accession>
<dbReference type="InterPro" id="IPR050602">
    <property type="entry name" value="Malonyl-ACP_OMT"/>
</dbReference>
<comment type="caution">
    <text evidence="4">The sequence shown here is derived from an EMBL/GenBank/DDBJ whole genome shotgun (WGS) entry which is preliminary data.</text>
</comment>
<gene>
    <name evidence="4" type="ORF">INT44_005411</name>
</gene>
<dbReference type="CDD" id="cd02440">
    <property type="entry name" value="AdoMet_MTases"/>
    <property type="match status" value="1"/>
</dbReference>
<dbReference type="AlphaFoldDB" id="A0A8H7Q8F5"/>
<sequence>MLSQFTRNHRVLTKTLPRVASTIVTSRNYAIIPPSTPAPEAAGFQVFHREAKRKQKDRAAMNAEESRVVDYLKDEIAARVADRLLDIKRSFNTVVDLGSGCGHIVKHIDSDTVDKVIMCDTSENALNRDKDIKYDVEVERMVVDEELLPFEENSLEAVVSSLSMHWINDLPGALIQIRKALKPDGVFVAAMFGGDTLFELRTSLQLAELEREGGISPRVSPLTDSKDMSNLLTRAGFTLTTVDVDEIQVNYPSAIELMQDLRAMGESNAVLNRQTLMKRDTLLATSAIYSELHGNADGSIPATFSIIYMIGWKPSATTPQPKKRGSAQKSLKDVL</sequence>
<evidence type="ECO:0000256" key="1">
    <source>
        <dbReference type="ARBA" id="ARBA00022603"/>
    </source>
</evidence>
<dbReference type="EMBL" id="JAEPRA010000003">
    <property type="protein sequence ID" value="KAG2187721.1"/>
    <property type="molecule type" value="Genomic_DNA"/>
</dbReference>
<keyword evidence="5" id="KW-1185">Reference proteome</keyword>
<dbReference type="GO" id="GO:0005739">
    <property type="term" value="C:mitochondrion"/>
    <property type="evidence" value="ECO:0007669"/>
    <property type="project" value="TreeGrafter"/>
</dbReference>
<dbReference type="GO" id="GO:0032259">
    <property type="term" value="P:methylation"/>
    <property type="evidence" value="ECO:0007669"/>
    <property type="project" value="UniProtKB-KW"/>
</dbReference>